<comment type="caution">
    <text evidence="1">The sequence shown here is derived from an EMBL/GenBank/DDBJ whole genome shotgun (WGS) entry which is preliminary data.</text>
</comment>
<dbReference type="Proteomes" id="UP000012024">
    <property type="component" value="Unassembled WGS sequence"/>
</dbReference>
<proteinExistence type="predicted"/>
<name>M7N659_9FLAO</name>
<protein>
    <submittedName>
        <fullName evidence="1">Uncharacterized protein</fullName>
    </submittedName>
</protein>
<accession>M7N659</accession>
<organism evidence="1 2">
    <name type="scientific">Xanthomarina gelatinilytica</name>
    <dbReference type="NCBI Taxonomy" id="1137281"/>
    <lineage>
        <taxon>Bacteria</taxon>
        <taxon>Pseudomonadati</taxon>
        <taxon>Bacteroidota</taxon>
        <taxon>Flavobacteriia</taxon>
        <taxon>Flavobacteriales</taxon>
        <taxon>Flavobacteriaceae</taxon>
        <taxon>Xanthomarina</taxon>
    </lineage>
</organism>
<dbReference type="AlphaFoldDB" id="M7N659"/>
<reference evidence="1 2" key="1">
    <citation type="submission" date="2012-12" db="EMBL/GenBank/DDBJ databases">
        <title>Genome assembly of Formosa sp. AK20.</title>
        <authorList>
            <person name="Kumar R."/>
            <person name="Khatri I."/>
            <person name="Vaidya B."/>
            <person name="Subramanian S."/>
            <person name="Pinnaka A."/>
        </authorList>
    </citation>
    <scope>NUCLEOTIDE SEQUENCE [LARGE SCALE GENOMIC DNA]</scope>
    <source>
        <strain evidence="1 2">AK20</strain>
    </source>
</reference>
<evidence type="ECO:0000313" key="2">
    <source>
        <dbReference type="Proteomes" id="UP000012024"/>
    </source>
</evidence>
<dbReference type="PATRIC" id="fig|1137281.3.peg.2670"/>
<evidence type="ECO:0000313" key="1">
    <source>
        <dbReference type="EMBL" id="EMQ93903.1"/>
    </source>
</evidence>
<gene>
    <name evidence="1" type="ORF">D778_01313</name>
</gene>
<sequence length="161" mass="18818">MAQEREYMVTKNKDTIYGSIKRSFNLFDKENIGFKIEDATGKKTKIEISEVKSLKLFNGADGDSYIVTIYDTWYLKRIVEGEIEVFEMLSTPLFYVSKKGSELEFIDMGMPFARKKAHAQLRAYLKDDPELLEEFDSMQGTEKNILYIIKKYNSLKEYKVN</sequence>
<dbReference type="EMBL" id="ANLA01000024">
    <property type="protein sequence ID" value="EMQ93903.1"/>
    <property type="molecule type" value="Genomic_DNA"/>
</dbReference>
<dbReference type="eggNOG" id="ENOG50341BD">
    <property type="taxonomic scope" value="Bacteria"/>
</dbReference>
<keyword evidence="2" id="KW-1185">Reference proteome</keyword>